<organism evidence="1 2">
    <name type="scientific">Escallonia rubra</name>
    <dbReference type="NCBI Taxonomy" id="112253"/>
    <lineage>
        <taxon>Eukaryota</taxon>
        <taxon>Viridiplantae</taxon>
        <taxon>Streptophyta</taxon>
        <taxon>Embryophyta</taxon>
        <taxon>Tracheophyta</taxon>
        <taxon>Spermatophyta</taxon>
        <taxon>Magnoliopsida</taxon>
        <taxon>eudicotyledons</taxon>
        <taxon>Gunneridae</taxon>
        <taxon>Pentapetalae</taxon>
        <taxon>asterids</taxon>
        <taxon>campanulids</taxon>
        <taxon>Escalloniales</taxon>
        <taxon>Escalloniaceae</taxon>
        <taxon>Escallonia</taxon>
    </lineage>
</organism>
<evidence type="ECO:0000313" key="2">
    <source>
        <dbReference type="Proteomes" id="UP001187471"/>
    </source>
</evidence>
<keyword evidence="2" id="KW-1185">Reference proteome</keyword>
<dbReference type="EMBL" id="JAVXUO010003049">
    <property type="protein sequence ID" value="KAK2967177.1"/>
    <property type="molecule type" value="Genomic_DNA"/>
</dbReference>
<accession>A0AA88QDM0</accession>
<dbReference type="PANTHER" id="PTHR33095:SF23">
    <property type="entry name" value="DUF1645 FAMILY PROTEIN"/>
    <property type="match status" value="1"/>
</dbReference>
<reference evidence="1" key="1">
    <citation type="submission" date="2022-12" db="EMBL/GenBank/DDBJ databases">
        <title>Draft genome assemblies for two species of Escallonia (Escalloniales).</title>
        <authorList>
            <person name="Chanderbali A."/>
            <person name="Dervinis C."/>
            <person name="Anghel I."/>
            <person name="Soltis D."/>
            <person name="Soltis P."/>
            <person name="Zapata F."/>
        </authorList>
    </citation>
    <scope>NUCLEOTIDE SEQUENCE</scope>
    <source>
        <strain evidence="1">UCBG92.1500</strain>
        <tissue evidence="1">Leaf</tissue>
    </source>
</reference>
<dbReference type="Proteomes" id="UP001187471">
    <property type="component" value="Unassembled WGS sequence"/>
</dbReference>
<name>A0AA88QDM0_9ASTE</name>
<gene>
    <name evidence="1" type="ORF">RJ640_005221</name>
</gene>
<evidence type="ECO:0000313" key="1">
    <source>
        <dbReference type="EMBL" id="KAK2967177.1"/>
    </source>
</evidence>
<sequence>MQPSPVLSLSPSFNSYSSSKLAQIAARVVEELRVDSESEVDDVFGFKNEEIPIAREYRSQARDEENGDDDFEFALVSNEIDTSPIPADQIFYNGQIRPVFPVFDRSLLSAADVRFGEDSKPDDKPPARQSSRLPLRKLFFEERETSSCSSSEADELDGVQPNSYCVWRPKLAAESPDRCKKSGSTGSSKRWKFKDLLHRSNSEGKDSFVVLTSASPRKGEDNIEKAVKESSPVALKARGVAGGKKEGDRRLSYLPYRQDLTGFISSVNGLSRNINPF</sequence>
<dbReference type="Pfam" id="PF07816">
    <property type="entry name" value="DUF1645"/>
    <property type="match status" value="1"/>
</dbReference>
<protein>
    <submittedName>
        <fullName evidence="1">Uncharacterized protein</fullName>
    </submittedName>
</protein>
<dbReference type="PANTHER" id="PTHR33095">
    <property type="entry name" value="OS07G0619500 PROTEIN"/>
    <property type="match status" value="1"/>
</dbReference>
<dbReference type="InterPro" id="IPR012442">
    <property type="entry name" value="DUF1645_plant"/>
</dbReference>
<dbReference type="AlphaFoldDB" id="A0AA88QDM0"/>
<proteinExistence type="predicted"/>
<comment type="caution">
    <text evidence="1">The sequence shown here is derived from an EMBL/GenBank/DDBJ whole genome shotgun (WGS) entry which is preliminary data.</text>
</comment>